<dbReference type="GO" id="GO:0016787">
    <property type="term" value="F:hydrolase activity"/>
    <property type="evidence" value="ECO:0007669"/>
    <property type="project" value="UniProtKB-KW"/>
</dbReference>
<evidence type="ECO:0000256" key="8">
    <source>
        <dbReference type="ARBA" id="ARBA00022741"/>
    </source>
</evidence>
<feature type="coiled-coil region" evidence="19">
    <location>
        <begin position="282"/>
        <end position="369"/>
    </location>
</feature>
<evidence type="ECO:0000313" key="21">
    <source>
        <dbReference type="Proteomes" id="UP000054560"/>
    </source>
</evidence>
<evidence type="ECO:0000256" key="2">
    <source>
        <dbReference type="ARBA" id="ARBA00004123"/>
    </source>
</evidence>
<dbReference type="SUPFAM" id="SSF52540">
    <property type="entry name" value="P-loop containing nucleoside triphosphate hydrolases"/>
    <property type="match status" value="1"/>
</dbReference>
<comment type="catalytic activity">
    <reaction evidence="18">
        <text>ATP + H2O = ADP + phosphate + H(+)</text>
        <dbReference type="Rhea" id="RHEA:13065"/>
        <dbReference type="ChEBI" id="CHEBI:15377"/>
        <dbReference type="ChEBI" id="CHEBI:15378"/>
        <dbReference type="ChEBI" id="CHEBI:30616"/>
        <dbReference type="ChEBI" id="CHEBI:43474"/>
        <dbReference type="ChEBI" id="CHEBI:456216"/>
    </reaction>
</comment>
<gene>
    <name evidence="20" type="ORF">SARC_01287</name>
</gene>
<dbReference type="RefSeq" id="XP_014160466.1">
    <property type="nucleotide sequence ID" value="XM_014304991.1"/>
</dbReference>
<keyword evidence="7" id="KW-0479">Metal-binding</keyword>
<keyword evidence="21" id="KW-1185">Reference proteome</keyword>
<keyword evidence="8" id="KW-0547">Nucleotide-binding</keyword>
<dbReference type="PANTHER" id="PTHR18867">
    <property type="entry name" value="RAD50"/>
    <property type="match status" value="1"/>
</dbReference>
<evidence type="ECO:0000256" key="14">
    <source>
        <dbReference type="ARBA" id="ARBA00023054"/>
    </source>
</evidence>
<keyword evidence="11" id="KW-0862">Zinc</keyword>
<comment type="cofactor">
    <cofactor evidence="1">
        <name>Zn(2+)</name>
        <dbReference type="ChEBI" id="CHEBI:29105"/>
    </cofactor>
</comment>
<evidence type="ECO:0000256" key="16">
    <source>
        <dbReference type="ARBA" id="ARBA00023242"/>
    </source>
</evidence>
<dbReference type="GO" id="GO:0030870">
    <property type="term" value="C:Mre11 complex"/>
    <property type="evidence" value="ECO:0007669"/>
    <property type="project" value="TreeGrafter"/>
</dbReference>
<keyword evidence="13" id="KW-0460">Magnesium</keyword>
<dbReference type="GO" id="GO:0000794">
    <property type="term" value="C:condensed nuclear chromosome"/>
    <property type="evidence" value="ECO:0007669"/>
    <property type="project" value="TreeGrafter"/>
</dbReference>
<dbReference type="GO" id="GO:0000722">
    <property type="term" value="P:telomere maintenance via recombination"/>
    <property type="evidence" value="ECO:0007669"/>
    <property type="project" value="TreeGrafter"/>
</dbReference>
<dbReference type="GO" id="GO:0051880">
    <property type="term" value="F:G-quadruplex DNA binding"/>
    <property type="evidence" value="ECO:0007669"/>
    <property type="project" value="TreeGrafter"/>
</dbReference>
<keyword evidence="16" id="KW-0539">Nucleus</keyword>
<comment type="similarity">
    <text evidence="4">Belongs to the SMC family. RAD50 subfamily.</text>
</comment>
<comment type="subcellular location">
    <subcellularLocation>
        <location evidence="3">Chromosome</location>
    </subcellularLocation>
    <subcellularLocation>
        <location evidence="2">Nucleus</location>
    </subcellularLocation>
</comment>
<dbReference type="EMBL" id="KQ241646">
    <property type="protein sequence ID" value="KNC86564.1"/>
    <property type="molecule type" value="Genomic_DNA"/>
</dbReference>
<dbReference type="GO" id="GO:0007004">
    <property type="term" value="P:telomere maintenance via telomerase"/>
    <property type="evidence" value="ECO:0007669"/>
    <property type="project" value="TreeGrafter"/>
</dbReference>
<evidence type="ECO:0000313" key="20">
    <source>
        <dbReference type="EMBL" id="KNC86564.1"/>
    </source>
</evidence>
<evidence type="ECO:0000256" key="3">
    <source>
        <dbReference type="ARBA" id="ARBA00004286"/>
    </source>
</evidence>
<dbReference type="GO" id="GO:0070192">
    <property type="term" value="P:chromosome organization involved in meiotic cell cycle"/>
    <property type="evidence" value="ECO:0007669"/>
    <property type="project" value="TreeGrafter"/>
</dbReference>
<evidence type="ECO:0000256" key="11">
    <source>
        <dbReference type="ARBA" id="ARBA00022833"/>
    </source>
</evidence>
<dbReference type="AlphaFoldDB" id="A0A0L0GCE4"/>
<dbReference type="GeneID" id="25901791"/>
<dbReference type="PANTHER" id="PTHR18867:SF12">
    <property type="entry name" value="DNA REPAIR PROTEIN RAD50"/>
    <property type="match status" value="1"/>
</dbReference>
<keyword evidence="14 19" id="KW-0175">Coiled coil</keyword>
<feature type="coiled-coil region" evidence="19">
    <location>
        <begin position="172"/>
        <end position="199"/>
    </location>
</feature>
<evidence type="ECO:0000256" key="10">
    <source>
        <dbReference type="ARBA" id="ARBA00022801"/>
    </source>
</evidence>
<evidence type="ECO:0000256" key="7">
    <source>
        <dbReference type="ARBA" id="ARBA00022723"/>
    </source>
</evidence>
<dbReference type="OrthoDB" id="18797at2759"/>
<keyword evidence="9" id="KW-0227">DNA damage</keyword>
<dbReference type="GO" id="GO:0006302">
    <property type="term" value="P:double-strand break repair"/>
    <property type="evidence" value="ECO:0007669"/>
    <property type="project" value="TreeGrafter"/>
</dbReference>
<evidence type="ECO:0000256" key="12">
    <source>
        <dbReference type="ARBA" id="ARBA00022840"/>
    </source>
</evidence>
<evidence type="ECO:0000256" key="15">
    <source>
        <dbReference type="ARBA" id="ARBA00023204"/>
    </source>
</evidence>
<evidence type="ECO:0000256" key="4">
    <source>
        <dbReference type="ARBA" id="ARBA00009439"/>
    </source>
</evidence>
<dbReference type="Proteomes" id="UP000054560">
    <property type="component" value="Unassembled WGS sequence"/>
</dbReference>
<keyword evidence="15" id="KW-0234">DNA repair</keyword>
<evidence type="ECO:0000256" key="17">
    <source>
        <dbReference type="ARBA" id="ARBA00023254"/>
    </source>
</evidence>
<dbReference type="Gene3D" id="3.40.50.300">
    <property type="entry name" value="P-loop containing nucleotide triphosphate hydrolases"/>
    <property type="match status" value="1"/>
</dbReference>
<evidence type="ECO:0000256" key="9">
    <source>
        <dbReference type="ARBA" id="ARBA00022763"/>
    </source>
</evidence>
<evidence type="ECO:0000256" key="1">
    <source>
        <dbReference type="ARBA" id="ARBA00001947"/>
    </source>
</evidence>
<name>A0A0L0GCE4_9EUKA</name>
<dbReference type="GO" id="GO:0046872">
    <property type="term" value="F:metal ion binding"/>
    <property type="evidence" value="ECO:0007669"/>
    <property type="project" value="UniProtKB-KW"/>
</dbReference>
<proteinExistence type="inferred from homology"/>
<evidence type="ECO:0000256" key="18">
    <source>
        <dbReference type="ARBA" id="ARBA00049360"/>
    </source>
</evidence>
<keyword evidence="12" id="KW-0067">ATP-binding</keyword>
<dbReference type="GO" id="GO:0003691">
    <property type="term" value="F:double-stranded telomeric DNA binding"/>
    <property type="evidence" value="ECO:0007669"/>
    <property type="project" value="TreeGrafter"/>
</dbReference>
<keyword evidence="17" id="KW-0469">Meiosis</keyword>
<dbReference type="InterPro" id="IPR027417">
    <property type="entry name" value="P-loop_NTPase"/>
</dbReference>
<dbReference type="GO" id="GO:0043047">
    <property type="term" value="F:single-stranded telomeric DNA binding"/>
    <property type="evidence" value="ECO:0007669"/>
    <property type="project" value="TreeGrafter"/>
</dbReference>
<dbReference type="eggNOG" id="KOG0962">
    <property type="taxonomic scope" value="Eukaryota"/>
</dbReference>
<protein>
    <recommendedName>
        <fullName evidence="5">DNA repair protein RAD50</fullName>
    </recommendedName>
</protein>
<organism evidence="20 21">
    <name type="scientific">Sphaeroforma arctica JP610</name>
    <dbReference type="NCBI Taxonomy" id="667725"/>
    <lineage>
        <taxon>Eukaryota</taxon>
        <taxon>Ichthyosporea</taxon>
        <taxon>Ichthyophonida</taxon>
        <taxon>Sphaeroforma</taxon>
    </lineage>
</organism>
<dbReference type="STRING" id="667725.A0A0L0GCE4"/>
<evidence type="ECO:0000256" key="13">
    <source>
        <dbReference type="ARBA" id="ARBA00022842"/>
    </source>
</evidence>
<keyword evidence="6" id="KW-0158">Chromosome</keyword>
<feature type="coiled-coil region" evidence="19">
    <location>
        <begin position="17"/>
        <end position="99"/>
    </location>
</feature>
<evidence type="ECO:0000256" key="19">
    <source>
        <dbReference type="SAM" id="Coils"/>
    </source>
</evidence>
<evidence type="ECO:0000256" key="6">
    <source>
        <dbReference type="ARBA" id="ARBA00022454"/>
    </source>
</evidence>
<keyword evidence="10" id="KW-0378">Hydrolase</keyword>
<evidence type="ECO:0000256" key="5">
    <source>
        <dbReference type="ARBA" id="ARBA00017893"/>
    </source>
</evidence>
<dbReference type="GO" id="GO:0005524">
    <property type="term" value="F:ATP binding"/>
    <property type="evidence" value="ECO:0007669"/>
    <property type="project" value="UniProtKB-KW"/>
</dbReference>
<sequence length="600" mass="69148">MFKSRSDVDCEKTKVELQGKIDDLNTVQNDRNELERLENRLPELQSELDTQEASVESADVKVDTATNKDDKLQTEVENLEEATRIAKQLVTAMESLEKINKEKVVESSKVRGPGTTVLSIDELNAILESEAEKKKSNDAKLREIDQQMFAYEREVSALDTKIMQATHEVQQIKATVSKREDLEKRRIDLQAEMDEHEVTISTAMVSVRPLEDQITKLKADTTRATKELQRMSSIAEQGYQEMCRQADRYQEVITQLQRFDAAKNSQLVEINRQATIQLQSKVEKHSALLEELSTKLAKARESLSNQAIYKKDIEANLRLRKEKKEQQAVTERIDELTVKLNASKRDEMYDKHQHLVEELEQNQRSAQRLDGVLEEIRNSIRGTDNMLNAELYRDIDKRCINEKATMESLTAVEKELGEYYKLFDDAIMQYHRLKMKEINKVIAELWTSTYTGTDIDTIEINSESDGSVSAARRTYNYRVVMRKGTADLDMKGRCSAGQKVLASLVIRLALAETFCINCGIIALDEPTANLDKLNLKNFAESLNNIIDTRRRQKNFQMIIITHDKDFLQVIGQYQKIEKYLKVYRDERQKTKVVEADLWES</sequence>
<reference evidence="20 21" key="1">
    <citation type="submission" date="2011-02" db="EMBL/GenBank/DDBJ databases">
        <title>The Genome Sequence of Sphaeroforma arctica JP610.</title>
        <authorList>
            <consortium name="The Broad Institute Genome Sequencing Platform"/>
            <person name="Russ C."/>
            <person name="Cuomo C."/>
            <person name="Young S.K."/>
            <person name="Zeng Q."/>
            <person name="Gargeya S."/>
            <person name="Alvarado L."/>
            <person name="Berlin A."/>
            <person name="Chapman S.B."/>
            <person name="Chen Z."/>
            <person name="Freedman E."/>
            <person name="Gellesch M."/>
            <person name="Goldberg J."/>
            <person name="Griggs A."/>
            <person name="Gujja S."/>
            <person name="Heilman E."/>
            <person name="Heiman D."/>
            <person name="Howarth C."/>
            <person name="Mehta T."/>
            <person name="Neiman D."/>
            <person name="Pearson M."/>
            <person name="Roberts A."/>
            <person name="Saif S."/>
            <person name="Shea T."/>
            <person name="Shenoy N."/>
            <person name="Sisk P."/>
            <person name="Stolte C."/>
            <person name="Sykes S."/>
            <person name="White J."/>
            <person name="Yandava C."/>
            <person name="Burger G."/>
            <person name="Gray M.W."/>
            <person name="Holland P.W.H."/>
            <person name="King N."/>
            <person name="Lang F.B.F."/>
            <person name="Roger A.J."/>
            <person name="Ruiz-Trillo I."/>
            <person name="Haas B."/>
            <person name="Nusbaum C."/>
            <person name="Birren B."/>
        </authorList>
    </citation>
    <scope>NUCLEOTIDE SEQUENCE [LARGE SCALE GENOMIC DNA]</scope>
    <source>
        <strain evidence="20 21">JP610</strain>
    </source>
</reference>
<accession>A0A0L0GCE4</accession>
<dbReference type="FunFam" id="3.40.50.300:FF:000593">
    <property type="entry name" value="DNA repair protein RAD50"/>
    <property type="match status" value="1"/>
</dbReference>